<comment type="cofactor">
    <cofactor evidence="1">
        <name>Mg(2+)</name>
        <dbReference type="ChEBI" id="CHEBI:18420"/>
    </cofactor>
</comment>
<evidence type="ECO:0000256" key="7">
    <source>
        <dbReference type="ARBA" id="ARBA00022827"/>
    </source>
</evidence>
<protein>
    <recommendedName>
        <fullName evidence="3">FAD:protein FMN transferase</fullName>
        <ecNumber evidence="2">2.7.1.180</ecNumber>
    </recommendedName>
    <alternativeName>
        <fullName evidence="9">Flavin transferase</fullName>
    </alternativeName>
</protein>
<organism evidence="11 12">
    <name type="scientific">Jiella pelagia</name>
    <dbReference type="NCBI Taxonomy" id="2986949"/>
    <lineage>
        <taxon>Bacteria</taxon>
        <taxon>Pseudomonadati</taxon>
        <taxon>Pseudomonadota</taxon>
        <taxon>Alphaproteobacteria</taxon>
        <taxon>Hyphomicrobiales</taxon>
        <taxon>Aurantimonadaceae</taxon>
        <taxon>Jiella</taxon>
    </lineage>
</organism>
<evidence type="ECO:0000256" key="10">
    <source>
        <dbReference type="ARBA" id="ARBA00048540"/>
    </source>
</evidence>
<evidence type="ECO:0000256" key="1">
    <source>
        <dbReference type="ARBA" id="ARBA00001946"/>
    </source>
</evidence>
<dbReference type="InterPro" id="IPR024932">
    <property type="entry name" value="ApbE"/>
</dbReference>
<comment type="catalytic activity">
    <reaction evidence="10">
        <text>L-threonyl-[protein] + FAD = FMN-L-threonyl-[protein] + AMP + H(+)</text>
        <dbReference type="Rhea" id="RHEA:36847"/>
        <dbReference type="Rhea" id="RHEA-COMP:11060"/>
        <dbReference type="Rhea" id="RHEA-COMP:11061"/>
        <dbReference type="ChEBI" id="CHEBI:15378"/>
        <dbReference type="ChEBI" id="CHEBI:30013"/>
        <dbReference type="ChEBI" id="CHEBI:57692"/>
        <dbReference type="ChEBI" id="CHEBI:74257"/>
        <dbReference type="ChEBI" id="CHEBI:456215"/>
        <dbReference type="EC" id="2.7.1.180"/>
    </reaction>
</comment>
<dbReference type="PANTHER" id="PTHR30040:SF2">
    <property type="entry name" value="FAD:PROTEIN FMN TRANSFERASE"/>
    <property type="match status" value="1"/>
</dbReference>
<geneLocation type="plasmid" evidence="11 12">
    <name>unnamed1</name>
</geneLocation>
<sequence length="253" mass="27520">MTAEIRRLEAIFSIYRDDSELSRLNRHGRLTAPSPELLAVLTLAASVHRETGGLFDPTVQPLFAAYAEHFAKANTRSRDLPRKIFDTALARVGFKAVRFDAGAVAYTRPGMAMTLNGVAQGFITDRVAALLKARGFENVLLDVGEIVALGGGRDGRGWRIGLKQGPDDDTVLERLTLTDRAVATSMLRGTTLDAAGRFGHIIHPRQGLVRPAFPRVSVVEDNAARADALSTAAALMTFDQISQWRARGVDIRV</sequence>
<dbReference type="Pfam" id="PF02424">
    <property type="entry name" value="ApbE"/>
    <property type="match status" value="1"/>
</dbReference>
<evidence type="ECO:0000313" key="12">
    <source>
        <dbReference type="Proteomes" id="UP001164020"/>
    </source>
</evidence>
<keyword evidence="12" id="KW-1185">Reference proteome</keyword>
<evidence type="ECO:0000313" key="11">
    <source>
        <dbReference type="EMBL" id="WAP66729.1"/>
    </source>
</evidence>
<proteinExistence type="predicted"/>
<evidence type="ECO:0000256" key="8">
    <source>
        <dbReference type="ARBA" id="ARBA00022842"/>
    </source>
</evidence>
<keyword evidence="8" id="KW-0460">Magnesium</keyword>
<dbReference type="PANTHER" id="PTHR30040">
    <property type="entry name" value="THIAMINE BIOSYNTHESIS LIPOPROTEIN APBE"/>
    <property type="match status" value="1"/>
</dbReference>
<evidence type="ECO:0000256" key="9">
    <source>
        <dbReference type="ARBA" id="ARBA00031306"/>
    </source>
</evidence>
<accession>A0ABY7BTM2</accession>
<evidence type="ECO:0000256" key="6">
    <source>
        <dbReference type="ARBA" id="ARBA00022723"/>
    </source>
</evidence>
<dbReference type="GO" id="GO:0016740">
    <property type="term" value="F:transferase activity"/>
    <property type="evidence" value="ECO:0007669"/>
    <property type="project" value="UniProtKB-KW"/>
</dbReference>
<dbReference type="EMBL" id="CP114028">
    <property type="protein sequence ID" value="WAP66729.1"/>
    <property type="molecule type" value="Genomic_DNA"/>
</dbReference>
<dbReference type="EC" id="2.7.1.180" evidence="2"/>
<dbReference type="InterPro" id="IPR003374">
    <property type="entry name" value="ApbE-like_sf"/>
</dbReference>
<evidence type="ECO:0000256" key="3">
    <source>
        <dbReference type="ARBA" id="ARBA00016337"/>
    </source>
</evidence>
<keyword evidence="4" id="KW-0285">Flavoprotein</keyword>
<dbReference type="Proteomes" id="UP001164020">
    <property type="component" value="Plasmid unnamed1"/>
</dbReference>
<keyword evidence="5 11" id="KW-0808">Transferase</keyword>
<evidence type="ECO:0000256" key="5">
    <source>
        <dbReference type="ARBA" id="ARBA00022679"/>
    </source>
</evidence>
<evidence type="ECO:0000256" key="4">
    <source>
        <dbReference type="ARBA" id="ARBA00022630"/>
    </source>
</evidence>
<keyword evidence="7" id="KW-0274">FAD</keyword>
<name>A0ABY7BTM2_9HYPH</name>
<evidence type="ECO:0000256" key="2">
    <source>
        <dbReference type="ARBA" id="ARBA00011955"/>
    </source>
</evidence>
<dbReference type="SUPFAM" id="SSF143631">
    <property type="entry name" value="ApbE-like"/>
    <property type="match status" value="1"/>
</dbReference>
<reference evidence="11" key="1">
    <citation type="submission" date="2022-12" db="EMBL/GenBank/DDBJ databases">
        <title>Jiella pelagia sp. nov., isolated from phosphonate enriched culture of Northwest Pacific surface seawater.</title>
        <authorList>
            <person name="Shin D.Y."/>
            <person name="Hwang C.Y."/>
        </authorList>
    </citation>
    <scope>NUCLEOTIDE SEQUENCE</scope>
    <source>
        <strain evidence="11">HL-NP1</strain>
        <plasmid evidence="11">unnamed1</plasmid>
    </source>
</reference>
<dbReference type="Gene3D" id="3.10.520.10">
    <property type="entry name" value="ApbE-like domains"/>
    <property type="match status" value="1"/>
</dbReference>
<keyword evidence="11" id="KW-0614">Plasmid</keyword>
<gene>
    <name evidence="11" type="ORF">OH818_00725</name>
</gene>
<keyword evidence="6" id="KW-0479">Metal-binding</keyword>
<dbReference type="RefSeq" id="WP_268879174.1">
    <property type="nucleotide sequence ID" value="NZ_CP114028.1"/>
</dbReference>